<organism evidence="1 2">
    <name type="scientific">Polyplosphaeria fusca</name>
    <dbReference type="NCBI Taxonomy" id="682080"/>
    <lineage>
        <taxon>Eukaryota</taxon>
        <taxon>Fungi</taxon>
        <taxon>Dikarya</taxon>
        <taxon>Ascomycota</taxon>
        <taxon>Pezizomycotina</taxon>
        <taxon>Dothideomycetes</taxon>
        <taxon>Pleosporomycetidae</taxon>
        <taxon>Pleosporales</taxon>
        <taxon>Tetraplosphaeriaceae</taxon>
        <taxon>Polyplosphaeria</taxon>
    </lineage>
</organism>
<dbReference type="OrthoDB" id="4158189at2759"/>
<proteinExistence type="predicted"/>
<dbReference type="Proteomes" id="UP000799444">
    <property type="component" value="Unassembled WGS sequence"/>
</dbReference>
<protein>
    <submittedName>
        <fullName evidence="1">Uncharacterized protein</fullName>
    </submittedName>
</protein>
<evidence type="ECO:0000313" key="1">
    <source>
        <dbReference type="EMBL" id="KAF2727395.1"/>
    </source>
</evidence>
<sequence length="199" mass="22092">MHSYDMLQSCEVDETLQSLLLASSALFHQTHSFSLLEVYFSKSIIDSFLDEQQLLLNMCNGHSTRISQGGSIAILRSTRHSATPSQNEEWRLLFSNQEYAHENLASNGTQVELQGWSQEHTGRRRGYWVVIHSQVSLPPTEMSPFYSFDLNPSPASAMQLSQKLDLGVGDSGIIGRRVSVMTASTKGPTTVAEGIIGWN</sequence>
<evidence type="ECO:0000313" key="2">
    <source>
        <dbReference type="Proteomes" id="UP000799444"/>
    </source>
</evidence>
<name>A0A9P4UWQ0_9PLEO</name>
<dbReference type="EMBL" id="ML996335">
    <property type="protein sequence ID" value="KAF2727395.1"/>
    <property type="molecule type" value="Genomic_DNA"/>
</dbReference>
<dbReference type="AlphaFoldDB" id="A0A9P4UWQ0"/>
<accession>A0A9P4UWQ0</accession>
<reference evidence="1" key="1">
    <citation type="journal article" date="2020" name="Stud. Mycol.">
        <title>101 Dothideomycetes genomes: a test case for predicting lifestyles and emergence of pathogens.</title>
        <authorList>
            <person name="Haridas S."/>
            <person name="Albert R."/>
            <person name="Binder M."/>
            <person name="Bloem J."/>
            <person name="Labutti K."/>
            <person name="Salamov A."/>
            <person name="Andreopoulos B."/>
            <person name="Baker S."/>
            <person name="Barry K."/>
            <person name="Bills G."/>
            <person name="Bluhm B."/>
            <person name="Cannon C."/>
            <person name="Castanera R."/>
            <person name="Culley D."/>
            <person name="Daum C."/>
            <person name="Ezra D."/>
            <person name="Gonzalez J."/>
            <person name="Henrissat B."/>
            <person name="Kuo A."/>
            <person name="Liang C."/>
            <person name="Lipzen A."/>
            <person name="Lutzoni F."/>
            <person name="Magnuson J."/>
            <person name="Mondo S."/>
            <person name="Nolan M."/>
            <person name="Ohm R."/>
            <person name="Pangilinan J."/>
            <person name="Park H.-J."/>
            <person name="Ramirez L."/>
            <person name="Alfaro M."/>
            <person name="Sun H."/>
            <person name="Tritt A."/>
            <person name="Yoshinaga Y."/>
            <person name="Zwiers L.-H."/>
            <person name="Turgeon B."/>
            <person name="Goodwin S."/>
            <person name="Spatafora J."/>
            <person name="Crous P."/>
            <person name="Grigoriev I."/>
        </authorList>
    </citation>
    <scope>NUCLEOTIDE SEQUENCE</scope>
    <source>
        <strain evidence="1">CBS 125425</strain>
    </source>
</reference>
<gene>
    <name evidence="1" type="ORF">EJ04DRAFT_138345</name>
</gene>
<comment type="caution">
    <text evidence="1">The sequence shown here is derived from an EMBL/GenBank/DDBJ whole genome shotgun (WGS) entry which is preliminary data.</text>
</comment>
<keyword evidence="2" id="KW-1185">Reference proteome</keyword>